<organism evidence="8 9">
    <name type="scientific">Coprobacter tertius</name>
    <dbReference type="NCBI Taxonomy" id="2944915"/>
    <lineage>
        <taxon>Bacteria</taxon>
        <taxon>Pseudomonadati</taxon>
        <taxon>Bacteroidota</taxon>
        <taxon>Bacteroidia</taxon>
        <taxon>Bacteroidales</taxon>
        <taxon>Barnesiellaceae</taxon>
        <taxon>Coprobacter</taxon>
    </lineage>
</organism>
<accession>A0ABT1MGP3</accession>
<sequence>MRDVVIKRFFIISVSLSLFFVNTYSQMKLDLQQSIMLAKDSSLQAFRTQNLYLSSYWEYRSYKAGRLPSLTLKTTPIQYNRDFTKRYDYESNIDVYRKQQSLYSYGNLSISQNLDFTGGTFFIDSELGYMRNFGENTYSQFTTVPFRIGYSQSLFGFNSFKWERKIEPLKYEKAKRQYIYNSEEIAETVINYFFNLAMAQVEYDMALDNVASSDTLYKIGESRHGIAAISRADLLTLKLEAVNARNTLKNTEISLKRAMFNFVSYLNMDKETIVKLTLPDRPRDIDIDADDALRYAKENNPDFLSYKQEILEAEREVDRTRKSSTFDASIYASVGFNQVASNFTGSYHHPLQQDIVSIGLTIPIIDWGVRKGRANMAKNTLNVTKISVQQKILQMEQDVIMTVNDFNIQKDLIGSAEEALELANLAYESTRERFIIGKSDINSLTMALSRQKEARKNYISALQNYWLSYYKIRKMTLFDFEEQRMLSDSFDEMMNIHR</sequence>
<dbReference type="Pfam" id="PF02321">
    <property type="entry name" value="OEP"/>
    <property type="match status" value="1"/>
</dbReference>
<dbReference type="PANTHER" id="PTHR30026:SF20">
    <property type="entry name" value="OUTER MEMBRANE PROTEIN TOLC"/>
    <property type="match status" value="1"/>
</dbReference>
<dbReference type="PANTHER" id="PTHR30026">
    <property type="entry name" value="OUTER MEMBRANE PROTEIN TOLC"/>
    <property type="match status" value="1"/>
</dbReference>
<evidence type="ECO:0000256" key="4">
    <source>
        <dbReference type="ARBA" id="ARBA00022452"/>
    </source>
</evidence>
<gene>
    <name evidence="8" type="ORF">NMU02_06855</name>
</gene>
<reference evidence="8 9" key="1">
    <citation type="submission" date="2022-07" db="EMBL/GenBank/DDBJ databases">
        <title>Fecal culturing of patients with breast cancer.</title>
        <authorList>
            <person name="Teng N.M.Y."/>
            <person name="Kiu R."/>
            <person name="Evans R."/>
            <person name="Baker D.J."/>
            <person name="Zenner C."/>
            <person name="Robinson S.D."/>
            <person name="Hall L.J."/>
        </authorList>
    </citation>
    <scope>NUCLEOTIDE SEQUENCE [LARGE SCALE GENOMIC DNA]</scope>
    <source>
        <strain evidence="8 9">LH1063</strain>
    </source>
</reference>
<protein>
    <submittedName>
        <fullName evidence="8">TolC family protein</fullName>
    </submittedName>
</protein>
<proteinExistence type="inferred from homology"/>
<keyword evidence="3" id="KW-0813">Transport</keyword>
<keyword evidence="6" id="KW-0472">Membrane</keyword>
<comment type="caution">
    <text evidence="8">The sequence shown here is derived from an EMBL/GenBank/DDBJ whole genome shotgun (WGS) entry which is preliminary data.</text>
</comment>
<evidence type="ECO:0000313" key="9">
    <source>
        <dbReference type="Proteomes" id="UP001205603"/>
    </source>
</evidence>
<evidence type="ECO:0000256" key="1">
    <source>
        <dbReference type="ARBA" id="ARBA00004442"/>
    </source>
</evidence>
<comment type="subcellular location">
    <subcellularLocation>
        <location evidence="1">Cell outer membrane</location>
    </subcellularLocation>
</comment>
<dbReference type="InterPro" id="IPR003423">
    <property type="entry name" value="OMP_efflux"/>
</dbReference>
<evidence type="ECO:0000256" key="6">
    <source>
        <dbReference type="ARBA" id="ARBA00023136"/>
    </source>
</evidence>
<comment type="similarity">
    <text evidence="2">Belongs to the outer membrane factor (OMF) (TC 1.B.17) family.</text>
</comment>
<evidence type="ECO:0000256" key="7">
    <source>
        <dbReference type="ARBA" id="ARBA00023237"/>
    </source>
</evidence>
<keyword evidence="5" id="KW-0812">Transmembrane</keyword>
<evidence type="ECO:0000256" key="5">
    <source>
        <dbReference type="ARBA" id="ARBA00022692"/>
    </source>
</evidence>
<keyword evidence="4" id="KW-1134">Transmembrane beta strand</keyword>
<dbReference type="Gene3D" id="1.20.1600.10">
    <property type="entry name" value="Outer membrane efflux proteins (OEP)"/>
    <property type="match status" value="1"/>
</dbReference>
<dbReference type="EMBL" id="JANDHW010000005">
    <property type="protein sequence ID" value="MCP9611807.1"/>
    <property type="molecule type" value="Genomic_DNA"/>
</dbReference>
<evidence type="ECO:0000256" key="3">
    <source>
        <dbReference type="ARBA" id="ARBA00022448"/>
    </source>
</evidence>
<evidence type="ECO:0000256" key="2">
    <source>
        <dbReference type="ARBA" id="ARBA00007613"/>
    </source>
</evidence>
<name>A0ABT1MGP3_9BACT</name>
<dbReference type="Proteomes" id="UP001205603">
    <property type="component" value="Unassembled WGS sequence"/>
</dbReference>
<dbReference type="InterPro" id="IPR051906">
    <property type="entry name" value="TolC-like"/>
</dbReference>
<dbReference type="SUPFAM" id="SSF56954">
    <property type="entry name" value="Outer membrane efflux proteins (OEP)"/>
    <property type="match status" value="1"/>
</dbReference>
<evidence type="ECO:0000313" key="8">
    <source>
        <dbReference type="EMBL" id="MCP9611807.1"/>
    </source>
</evidence>
<keyword evidence="7" id="KW-0998">Cell outer membrane</keyword>
<keyword evidence="9" id="KW-1185">Reference proteome</keyword>